<sequence>GSPTLDVWVVRKDFAQQHPEIVTAFARSALDAQQAYLNSPDSWLKQSDNLSKLSRLSGVPEAQVPGLVKGNTYLTAQQQVEQLGKPVNKAIVDTAQFLKAQGRVPQADNDYSSYVTSRFVEPLVKP</sequence>
<dbReference type="AlphaFoldDB" id="A0A7X2SYX4"/>
<evidence type="ECO:0000313" key="1">
    <source>
        <dbReference type="EMBL" id="MSE19140.1"/>
    </source>
</evidence>
<dbReference type="SUPFAM" id="SSF53850">
    <property type="entry name" value="Periplasmic binding protein-like II"/>
    <property type="match status" value="1"/>
</dbReference>
<dbReference type="Proteomes" id="UP000461948">
    <property type="component" value="Unassembled WGS sequence"/>
</dbReference>
<protein>
    <submittedName>
        <fullName evidence="1">Taurine ABC transporter substrate-binding protein</fullName>
    </submittedName>
</protein>
<name>A0A7X2SYX4_ENTAG</name>
<organism evidence="1 2">
    <name type="scientific">Enterobacter agglomerans</name>
    <name type="common">Erwinia herbicola</name>
    <name type="synonym">Pantoea agglomerans</name>
    <dbReference type="NCBI Taxonomy" id="549"/>
    <lineage>
        <taxon>Bacteria</taxon>
        <taxon>Pseudomonadati</taxon>
        <taxon>Pseudomonadota</taxon>
        <taxon>Gammaproteobacteria</taxon>
        <taxon>Enterobacterales</taxon>
        <taxon>Erwiniaceae</taxon>
        <taxon>Pantoea</taxon>
        <taxon>Pantoea agglomerans group</taxon>
    </lineage>
</organism>
<dbReference type="EMBL" id="WKLC01002425">
    <property type="protein sequence ID" value="MSE19140.1"/>
    <property type="molecule type" value="Genomic_DNA"/>
</dbReference>
<accession>A0A7X2SYX4</accession>
<proteinExistence type="predicted"/>
<evidence type="ECO:0000313" key="2">
    <source>
        <dbReference type="Proteomes" id="UP000461948"/>
    </source>
</evidence>
<feature type="non-terminal residue" evidence="1">
    <location>
        <position position="1"/>
    </location>
</feature>
<comment type="caution">
    <text evidence="1">The sequence shown here is derived from an EMBL/GenBank/DDBJ whole genome shotgun (WGS) entry which is preliminary data.</text>
</comment>
<gene>
    <name evidence="1" type="primary">tauA</name>
    <name evidence="1" type="ORF">GKC49_29760</name>
</gene>
<dbReference type="Gene3D" id="3.40.190.10">
    <property type="entry name" value="Periplasmic binding protein-like II"/>
    <property type="match status" value="1"/>
</dbReference>
<reference evidence="1 2" key="1">
    <citation type="submission" date="2019-11" db="EMBL/GenBank/DDBJ databases">
        <title>Draft Genome Sequence of Plant Growth-Promoting Rhizosphere-Associated Bacteria.</title>
        <authorList>
            <person name="Vasilyev I.Y."/>
            <person name="Radchenko V."/>
            <person name="Ilnitskaya E.V."/>
        </authorList>
    </citation>
    <scope>NUCLEOTIDE SEQUENCE [LARGE SCALE GENOMIC DNA]</scope>
    <source>
        <strain evidence="1 2">VRA_MhP_f</strain>
    </source>
</reference>